<dbReference type="OrthoDB" id="1149618at2759"/>
<accession>A0A0C2XWF1</accession>
<dbReference type="PANTHER" id="PTHR31373">
    <property type="entry name" value="OS06G0652100 PROTEIN"/>
    <property type="match status" value="1"/>
</dbReference>
<dbReference type="EMBL" id="KN824278">
    <property type="protein sequence ID" value="KIM33202.1"/>
    <property type="molecule type" value="Genomic_DNA"/>
</dbReference>
<dbReference type="InterPro" id="IPR036465">
    <property type="entry name" value="vWFA_dom_sf"/>
</dbReference>
<keyword evidence="5" id="KW-1185">Reference proteome</keyword>
<feature type="domain" description="DUF7788" evidence="3">
    <location>
        <begin position="609"/>
        <end position="845"/>
    </location>
</feature>
<feature type="compositionally biased region" description="Basic and acidic residues" evidence="1">
    <location>
        <begin position="332"/>
        <end position="344"/>
    </location>
</feature>
<dbReference type="InterPro" id="IPR011205">
    <property type="entry name" value="UCP015417_vWA"/>
</dbReference>
<feature type="region of interest" description="Disordered" evidence="1">
    <location>
        <begin position="247"/>
        <end position="266"/>
    </location>
</feature>
<feature type="compositionally biased region" description="Acidic residues" evidence="1">
    <location>
        <begin position="256"/>
        <end position="266"/>
    </location>
</feature>
<dbReference type="Gene3D" id="3.40.50.410">
    <property type="entry name" value="von Willebrand factor, type A domain"/>
    <property type="match status" value="1"/>
</dbReference>
<feature type="region of interest" description="Disordered" evidence="1">
    <location>
        <begin position="78"/>
        <end position="99"/>
    </location>
</feature>
<dbReference type="AlphaFoldDB" id="A0A0C2XWF1"/>
<evidence type="ECO:0000259" key="2">
    <source>
        <dbReference type="Pfam" id="PF11443"/>
    </source>
</evidence>
<dbReference type="HOGENOM" id="CLU_011744_0_0_1"/>
<feature type="region of interest" description="Disordered" evidence="1">
    <location>
        <begin position="306"/>
        <end position="377"/>
    </location>
</feature>
<dbReference type="Proteomes" id="UP000054097">
    <property type="component" value="Unassembled WGS sequence"/>
</dbReference>
<dbReference type="InterPro" id="IPR058580">
    <property type="entry name" value="DUF2828"/>
</dbReference>
<dbReference type="Pfam" id="PF11443">
    <property type="entry name" value="DUF2828"/>
    <property type="match status" value="1"/>
</dbReference>
<feature type="compositionally biased region" description="Basic residues" evidence="1">
    <location>
        <begin position="321"/>
        <end position="331"/>
    </location>
</feature>
<proteinExistence type="predicted"/>
<dbReference type="PIRSF" id="PIRSF015417">
    <property type="entry name" value="T31B5_30_vWA"/>
    <property type="match status" value="1"/>
</dbReference>
<organism evidence="4 5">
    <name type="scientific">Serendipita vermifera MAFF 305830</name>
    <dbReference type="NCBI Taxonomy" id="933852"/>
    <lineage>
        <taxon>Eukaryota</taxon>
        <taxon>Fungi</taxon>
        <taxon>Dikarya</taxon>
        <taxon>Basidiomycota</taxon>
        <taxon>Agaricomycotina</taxon>
        <taxon>Agaricomycetes</taxon>
        <taxon>Sebacinales</taxon>
        <taxon>Serendipitaceae</taxon>
        <taxon>Serendipita</taxon>
    </lineage>
</organism>
<protein>
    <submittedName>
        <fullName evidence="4">Uncharacterized protein</fullName>
    </submittedName>
</protein>
<sequence>MSMRFSLGGANFYKRSVLKSTRYCHERQDRVVARTRKLTHMTGHTTEEANKRSEATWTSTTTMASTGITNYASIFAPSTTAKPSTSPKDSTKDVTVPSLPDLHNPSFLDVLLPEKQSAPKSAPSAASSGAEQGAAFMAAMKEVANRQYTENSAHGFASTGSPTVDAFNGLSQATEPQDIEPLLRSSWKEDPLLTLKIIFNLRSIHEGKSEREGFYRAWGWLYRNHPRTAIANLSALVDPLIERKLKEKNKDGKADQEDDGEIIDLEEPEEKTVRGLSHGYWKDLLNLLTLASNGQLDDGTAKFTALHPERTSKQNSGGRNRNSRQQKRRPQKKSDNKTQGEIPKDPAAQQEKIAASLKRDEENAVKAKSARNAAHAESRAKVETLFKTSKPFQALYIATARLFANQLALDVETLAKIADPATEDSKRVDLSFQLSLAAKYAPSIATSHDRSTNIASAIAELLWAKGKLRIPHDASSQQLTLEKVQDLRSAYTRWVLSPIRRFLQIPEIYMSSNRWNELPYRRVASTCMQKSKSLFYKHDEPRFSKYLMDVAAGKRSISGATLLPHTLLAEALGIRNADKDLAAKADRQVIEAQWKTMVDKLRESGALDNSMALCDVSGSMGSIHGVSSNDKHVQPILPAVALSIVLSQVSRQPWANSFITFSSSPQIVKIDPDAGLVETAKNMVRADWGMNTDFNAVFTKLILPMAIQHKLPKEEMIKRLFVFSDMEFDASVMSDAGTINSGAWTTEHEKVAKAFEEAGYDVPEIVYWNLQGARGAKPVMADWEGVSVMSGFSSNMLKVFMEEGTLEEDLEEVVVEEQVEGEDGVVVVTKKEKKKITPEDVMKKALNKPSFGTLVVVD</sequence>
<dbReference type="InterPro" id="IPR056690">
    <property type="entry name" value="DUF7788"/>
</dbReference>
<feature type="domain" description="DUF2828" evidence="2">
    <location>
        <begin position="149"/>
        <end position="607"/>
    </location>
</feature>
<evidence type="ECO:0000313" key="4">
    <source>
        <dbReference type="EMBL" id="KIM33202.1"/>
    </source>
</evidence>
<feature type="compositionally biased region" description="Polar residues" evidence="1">
    <location>
        <begin position="78"/>
        <end position="88"/>
    </location>
</feature>
<dbReference type="Pfam" id="PF25043">
    <property type="entry name" value="DUF7788"/>
    <property type="match status" value="1"/>
</dbReference>
<gene>
    <name evidence="4" type="ORF">M408DRAFT_150623</name>
</gene>
<evidence type="ECO:0000259" key="3">
    <source>
        <dbReference type="Pfam" id="PF25043"/>
    </source>
</evidence>
<reference evidence="5" key="2">
    <citation type="submission" date="2015-01" db="EMBL/GenBank/DDBJ databases">
        <title>Evolutionary Origins and Diversification of the Mycorrhizal Mutualists.</title>
        <authorList>
            <consortium name="DOE Joint Genome Institute"/>
            <consortium name="Mycorrhizal Genomics Consortium"/>
            <person name="Kohler A."/>
            <person name="Kuo A."/>
            <person name="Nagy L.G."/>
            <person name="Floudas D."/>
            <person name="Copeland A."/>
            <person name="Barry K.W."/>
            <person name="Cichocki N."/>
            <person name="Veneault-Fourrey C."/>
            <person name="LaButti K."/>
            <person name="Lindquist E.A."/>
            <person name="Lipzen A."/>
            <person name="Lundell T."/>
            <person name="Morin E."/>
            <person name="Murat C."/>
            <person name="Riley R."/>
            <person name="Ohm R."/>
            <person name="Sun H."/>
            <person name="Tunlid A."/>
            <person name="Henrissat B."/>
            <person name="Grigoriev I.V."/>
            <person name="Hibbett D.S."/>
            <person name="Martin F."/>
        </authorList>
    </citation>
    <scope>NUCLEOTIDE SEQUENCE [LARGE SCALE GENOMIC DNA]</scope>
    <source>
        <strain evidence="5">MAFF 305830</strain>
    </source>
</reference>
<dbReference type="PANTHER" id="PTHR31373:SF27">
    <property type="entry name" value="TROVE DOMAIN-CONTAINING PROTEIN"/>
    <property type="match status" value="1"/>
</dbReference>
<evidence type="ECO:0000256" key="1">
    <source>
        <dbReference type="SAM" id="MobiDB-lite"/>
    </source>
</evidence>
<reference evidence="4 5" key="1">
    <citation type="submission" date="2014-04" db="EMBL/GenBank/DDBJ databases">
        <authorList>
            <consortium name="DOE Joint Genome Institute"/>
            <person name="Kuo A."/>
            <person name="Zuccaro A."/>
            <person name="Kohler A."/>
            <person name="Nagy L.G."/>
            <person name="Floudas D."/>
            <person name="Copeland A."/>
            <person name="Barry K.W."/>
            <person name="Cichocki N."/>
            <person name="Veneault-Fourrey C."/>
            <person name="LaButti K."/>
            <person name="Lindquist E.A."/>
            <person name="Lipzen A."/>
            <person name="Lundell T."/>
            <person name="Morin E."/>
            <person name="Murat C."/>
            <person name="Sun H."/>
            <person name="Tunlid A."/>
            <person name="Henrissat B."/>
            <person name="Grigoriev I.V."/>
            <person name="Hibbett D.S."/>
            <person name="Martin F."/>
            <person name="Nordberg H.P."/>
            <person name="Cantor M.N."/>
            <person name="Hua S.X."/>
        </authorList>
    </citation>
    <scope>NUCLEOTIDE SEQUENCE [LARGE SCALE GENOMIC DNA]</scope>
    <source>
        <strain evidence="4 5">MAFF 305830</strain>
    </source>
</reference>
<name>A0A0C2XWF1_SERVB</name>
<evidence type="ECO:0000313" key="5">
    <source>
        <dbReference type="Proteomes" id="UP000054097"/>
    </source>
</evidence>